<comment type="caution">
    <text evidence="2">The sequence shown here is derived from an EMBL/GenBank/DDBJ whole genome shotgun (WGS) entry which is preliminary data.</text>
</comment>
<evidence type="ECO:0000313" key="3">
    <source>
        <dbReference type="Proteomes" id="UP001642520"/>
    </source>
</evidence>
<feature type="transmembrane region" description="Helical" evidence="1">
    <location>
        <begin position="716"/>
        <end position="739"/>
    </location>
</feature>
<feature type="transmembrane region" description="Helical" evidence="1">
    <location>
        <begin position="971"/>
        <end position="1000"/>
    </location>
</feature>
<feature type="transmembrane region" description="Helical" evidence="1">
    <location>
        <begin position="561"/>
        <end position="582"/>
    </location>
</feature>
<feature type="transmembrane region" description="Helical" evidence="1">
    <location>
        <begin position="473"/>
        <end position="491"/>
    </location>
</feature>
<sequence>MVCFKGKSVVFYFLIYWTRIIQLVIASKEVLEFSEPSKCKSNEYFDTVSLSCMECGTIKNLIPSADRLRCICNKFSKKIGFDNGHPICIFCGVNARVTTDGNDCVPCNNRTCTCASNEVQIDRSLNGTVLEAMHCLSCPNNTYPFFYGSKCLPCETFEYSYYENDMYFTKYYYTRIQHYCLNKRISFGKQNSKEVFQTKFDGHNLDSYYFRNNLESAIYFCKKKDKQACEHLSNLCILSLYANDAACKLFMQTQKSSIWMFYDKHEIITVLNNEQITQKYSFRKGDNSSILNFTVATFSLDGNFKSIGAFNIPCNLLQHVRFGINLEKKCKLVVKDLIQTKMEFMYPYLTFMRNDNILMFALPILIKNINQNNKKVSDWQLVRKFLFVDNISGYRTISNHTVNTTQKVGKLCLLRYMKSLNVIINLQNIKDKNKIYPPLLVIEYADITYEEIDKTVDVTLDYKITFTIKDSNINSYLMIIIGIFSGLVLIFSGLKAWSYKKRHHVSFFNISVYVWFFIYAMSIAANIIILCLITLCLYLFIFYKGQTVSYILFPEGGSEKAIKTFTVVAFFFKLIEILGFICQHWNIDIFFIDWEQTKLVYNQSKYDSSCISINELYIDELSKNTDKHFQMSSESITAMRKRISYKLNKYNNLKCFNKFSAVRKDKTHASAVNSISEISTKIMDGYGFNVLPISIWRTYYIINQWLKLQTIRKTNIIVQLVGVLCIFQIIQLCPWILAISELTSKFSENGYDFILYYTVCILIYILIYCTQWLMFIVLCGQCTTNRMQEFISLCSTANISVFILPFNYYGFYIHGRSVHGFADTDLPTLINNIQMEKKNLCAHRGLVPGTTQQTFILYLTKTFRIILDDCLKLANTEKNNFIRSYCFPATNWEHSLNTQLKLKQFLCKFLDHCIKKEDYTIKEQHFFEKLFNIVFSYNEEKSVFCIDNNYTFSQALLYGNEWLLATFEISIFTFIIVLCEDCILAIVITISISMLLTIIVKHNCKKNLNNYILLDKIISYREH</sequence>
<dbReference type="Pfam" id="PF09773">
    <property type="entry name" value="Meckelin"/>
    <property type="match status" value="1"/>
</dbReference>
<dbReference type="InterPro" id="IPR019170">
    <property type="entry name" value="Meckelin"/>
</dbReference>
<dbReference type="Proteomes" id="UP001642520">
    <property type="component" value="Unassembled WGS sequence"/>
</dbReference>
<dbReference type="PANTHER" id="PTHR21274">
    <property type="entry name" value="MECKELIN"/>
    <property type="match status" value="1"/>
</dbReference>
<dbReference type="PANTHER" id="PTHR21274:SF0">
    <property type="entry name" value="MECKELIN"/>
    <property type="match status" value="1"/>
</dbReference>
<accession>A0ABP1PEK8</accession>
<keyword evidence="1" id="KW-0812">Transmembrane</keyword>
<name>A0ABP1PEK8_XYLVO</name>
<feature type="transmembrane region" description="Helical" evidence="1">
    <location>
        <begin position="754"/>
        <end position="778"/>
    </location>
</feature>
<gene>
    <name evidence="2" type="ORF">XYLVIOL_LOCUS10319</name>
</gene>
<evidence type="ECO:0000313" key="2">
    <source>
        <dbReference type="EMBL" id="CAL7951021.1"/>
    </source>
</evidence>
<evidence type="ECO:0008006" key="4">
    <source>
        <dbReference type="Google" id="ProtNLM"/>
    </source>
</evidence>
<reference evidence="2 3" key="1">
    <citation type="submission" date="2024-08" db="EMBL/GenBank/DDBJ databases">
        <authorList>
            <person name="Will J Nash"/>
            <person name="Angela Man"/>
            <person name="Seanna McTaggart"/>
            <person name="Kendall Baker"/>
            <person name="Tom Barker"/>
            <person name="Leah Catchpole"/>
            <person name="Alex Durrant"/>
            <person name="Karim Gharbi"/>
            <person name="Naomi Irish"/>
            <person name="Gemy Kaithakottil"/>
            <person name="Debby Ku"/>
            <person name="Aaliyah Providence"/>
            <person name="Felix Shaw"/>
            <person name="David Swarbreck"/>
            <person name="Chris Watkins"/>
            <person name="Ann M. McCartney"/>
            <person name="Giulio Formenti"/>
            <person name="Alice Mouton"/>
            <person name="Noel Vella"/>
            <person name="Bjorn M von Reumont"/>
            <person name="Adriana Vella"/>
            <person name="Wilfried Haerty"/>
        </authorList>
    </citation>
    <scope>NUCLEOTIDE SEQUENCE [LARGE SCALE GENOMIC DNA]</scope>
</reference>
<proteinExistence type="predicted"/>
<keyword evidence="1" id="KW-0472">Membrane</keyword>
<organism evidence="2 3">
    <name type="scientific">Xylocopa violacea</name>
    <name type="common">Violet carpenter bee</name>
    <name type="synonym">Apis violacea</name>
    <dbReference type="NCBI Taxonomy" id="135666"/>
    <lineage>
        <taxon>Eukaryota</taxon>
        <taxon>Metazoa</taxon>
        <taxon>Ecdysozoa</taxon>
        <taxon>Arthropoda</taxon>
        <taxon>Hexapoda</taxon>
        <taxon>Insecta</taxon>
        <taxon>Pterygota</taxon>
        <taxon>Neoptera</taxon>
        <taxon>Endopterygota</taxon>
        <taxon>Hymenoptera</taxon>
        <taxon>Apocrita</taxon>
        <taxon>Aculeata</taxon>
        <taxon>Apoidea</taxon>
        <taxon>Anthophila</taxon>
        <taxon>Apidae</taxon>
        <taxon>Xylocopa</taxon>
        <taxon>Xylocopa</taxon>
    </lineage>
</organism>
<keyword evidence="3" id="KW-1185">Reference proteome</keyword>
<keyword evidence="1" id="KW-1133">Transmembrane helix</keyword>
<protein>
    <recommendedName>
        <fullName evidence="4">Meckelin</fullName>
    </recommendedName>
</protein>
<dbReference type="EMBL" id="CAXAJV020001300">
    <property type="protein sequence ID" value="CAL7951021.1"/>
    <property type="molecule type" value="Genomic_DNA"/>
</dbReference>
<feature type="transmembrane region" description="Helical" evidence="1">
    <location>
        <begin position="512"/>
        <end position="541"/>
    </location>
</feature>
<evidence type="ECO:0000256" key="1">
    <source>
        <dbReference type="SAM" id="Phobius"/>
    </source>
</evidence>